<dbReference type="InterPro" id="IPR008816">
    <property type="entry name" value="Gly_zipper_2TM_dom"/>
</dbReference>
<name>A0ABT9JSP5_9PROT</name>
<gene>
    <name evidence="3" type="ORF">Q9291_06765</name>
</gene>
<dbReference type="PROSITE" id="PS51257">
    <property type="entry name" value="PROKAR_LIPOPROTEIN"/>
    <property type="match status" value="1"/>
</dbReference>
<keyword evidence="1" id="KW-1133">Transmembrane helix</keyword>
<reference evidence="4" key="1">
    <citation type="journal article" date="2019" name="Int. J. Syst. Evol. Microbiol.">
        <title>The Global Catalogue of Microorganisms (GCM) 10K type strain sequencing project: providing services to taxonomists for standard genome sequencing and annotation.</title>
        <authorList>
            <consortium name="The Broad Institute Genomics Platform"/>
            <consortium name="The Broad Institute Genome Sequencing Center for Infectious Disease"/>
            <person name="Wu L."/>
            <person name="Ma J."/>
        </authorList>
    </citation>
    <scope>NUCLEOTIDE SEQUENCE [LARGE SCALE GENOMIC DNA]</scope>
    <source>
        <strain evidence="4">VKM B-3159</strain>
    </source>
</reference>
<dbReference type="EMBL" id="JAVCAP010000014">
    <property type="protein sequence ID" value="MDP8567546.1"/>
    <property type="molecule type" value="Genomic_DNA"/>
</dbReference>
<protein>
    <submittedName>
        <fullName evidence="3">Glycine zipper 2TM domain-containing protein</fullName>
    </submittedName>
</protein>
<sequence length="77" mass="7389">MHSSKNKAFSKSLTWTTVLVLALSTTACGTMSTRGKSTAVGAGIGAVAGAVLTGGSSVGTVGGAAIGGVIGNQIHKK</sequence>
<evidence type="ECO:0000256" key="1">
    <source>
        <dbReference type="SAM" id="Phobius"/>
    </source>
</evidence>
<accession>A0ABT9JSP5</accession>
<dbReference type="Pfam" id="PF05433">
    <property type="entry name" value="Rick_17kDa_Anti"/>
    <property type="match status" value="1"/>
</dbReference>
<keyword evidence="4" id="KW-1185">Reference proteome</keyword>
<feature type="domain" description="Glycine zipper 2TM" evidence="2">
    <location>
        <begin position="37"/>
        <end position="74"/>
    </location>
</feature>
<feature type="transmembrane region" description="Helical" evidence="1">
    <location>
        <begin position="44"/>
        <end position="70"/>
    </location>
</feature>
<keyword evidence="1" id="KW-0812">Transmembrane</keyword>
<proteinExistence type="predicted"/>
<evidence type="ECO:0000313" key="4">
    <source>
        <dbReference type="Proteomes" id="UP001225906"/>
    </source>
</evidence>
<organism evidence="3 4">
    <name type="scientific">Methylophilus aquaticus</name>
    <dbReference type="NCBI Taxonomy" id="1971610"/>
    <lineage>
        <taxon>Bacteria</taxon>
        <taxon>Pseudomonadati</taxon>
        <taxon>Pseudomonadota</taxon>
        <taxon>Betaproteobacteria</taxon>
        <taxon>Nitrosomonadales</taxon>
        <taxon>Methylophilaceae</taxon>
        <taxon>Methylophilus</taxon>
    </lineage>
</organism>
<dbReference type="RefSeq" id="WP_306389270.1">
    <property type="nucleotide sequence ID" value="NZ_JAVCAP010000014.1"/>
</dbReference>
<comment type="caution">
    <text evidence="3">The sequence shown here is derived from an EMBL/GenBank/DDBJ whole genome shotgun (WGS) entry which is preliminary data.</text>
</comment>
<evidence type="ECO:0000313" key="3">
    <source>
        <dbReference type="EMBL" id="MDP8567546.1"/>
    </source>
</evidence>
<keyword evidence="1" id="KW-0472">Membrane</keyword>
<dbReference type="Proteomes" id="UP001225906">
    <property type="component" value="Unassembled WGS sequence"/>
</dbReference>
<evidence type="ECO:0000259" key="2">
    <source>
        <dbReference type="Pfam" id="PF05433"/>
    </source>
</evidence>